<keyword evidence="4" id="KW-1185">Reference proteome</keyword>
<gene>
    <name evidence="3" type="ORF">BCR32DRAFT_282323</name>
</gene>
<accession>A0A1Y1WYI2</accession>
<dbReference type="Proteomes" id="UP000193944">
    <property type="component" value="Unassembled WGS sequence"/>
</dbReference>
<dbReference type="AlphaFoldDB" id="A0A1Y1WYI2"/>
<sequence>MAAKNTKSSSTNNVFEKSKKEIKKAKKDINETSLATNKYGAILGIFILIFGIIYAALYGNYIYKRKTGQTTSALRHDNPFANIGKINNIDMETLRKAIKLDENGKINFSQEDIEKFKEVFVDVNGNAQVPPKFSENNEEAGNENENENNNDSDTKAKDSEKKNTNESEKLRQKRSLKVSSGNPPDETGNISDYLSNLLTSGPSANFVDRLRNKIVILNPSNDNVVGEPIEFVNNQKIRYRRSINQHLYASESNNVQNICHNINSMETNICY</sequence>
<keyword evidence="2" id="KW-0812">Transmembrane</keyword>
<feature type="compositionally biased region" description="Polar residues" evidence="1">
    <location>
        <begin position="177"/>
        <end position="188"/>
    </location>
</feature>
<keyword evidence="2" id="KW-1133">Transmembrane helix</keyword>
<keyword evidence="2" id="KW-0472">Membrane</keyword>
<comment type="caution">
    <text evidence="3">The sequence shown here is derived from an EMBL/GenBank/DDBJ whole genome shotgun (WGS) entry which is preliminary data.</text>
</comment>
<evidence type="ECO:0000313" key="3">
    <source>
        <dbReference type="EMBL" id="ORX78398.1"/>
    </source>
</evidence>
<evidence type="ECO:0000256" key="2">
    <source>
        <dbReference type="SAM" id="Phobius"/>
    </source>
</evidence>
<evidence type="ECO:0000256" key="1">
    <source>
        <dbReference type="SAM" id="MobiDB-lite"/>
    </source>
</evidence>
<feature type="transmembrane region" description="Helical" evidence="2">
    <location>
        <begin position="39"/>
        <end position="57"/>
    </location>
</feature>
<organism evidence="3 4">
    <name type="scientific">Anaeromyces robustus</name>
    <dbReference type="NCBI Taxonomy" id="1754192"/>
    <lineage>
        <taxon>Eukaryota</taxon>
        <taxon>Fungi</taxon>
        <taxon>Fungi incertae sedis</taxon>
        <taxon>Chytridiomycota</taxon>
        <taxon>Chytridiomycota incertae sedis</taxon>
        <taxon>Neocallimastigomycetes</taxon>
        <taxon>Neocallimastigales</taxon>
        <taxon>Neocallimastigaceae</taxon>
        <taxon>Anaeromyces</taxon>
    </lineage>
</organism>
<protein>
    <submittedName>
        <fullName evidence="3">Uncharacterized protein</fullName>
    </submittedName>
</protein>
<proteinExistence type="predicted"/>
<dbReference type="EMBL" id="MCFG01000212">
    <property type="protein sequence ID" value="ORX78398.1"/>
    <property type="molecule type" value="Genomic_DNA"/>
</dbReference>
<feature type="compositionally biased region" description="Basic and acidic residues" evidence="1">
    <location>
        <begin position="152"/>
        <end position="170"/>
    </location>
</feature>
<reference evidence="3 4" key="1">
    <citation type="submission" date="2016-08" db="EMBL/GenBank/DDBJ databases">
        <title>A Parts List for Fungal Cellulosomes Revealed by Comparative Genomics.</title>
        <authorList>
            <consortium name="DOE Joint Genome Institute"/>
            <person name="Haitjema C.H."/>
            <person name="Gilmore S.P."/>
            <person name="Henske J.K."/>
            <person name="Solomon K.V."/>
            <person name="De Groot R."/>
            <person name="Kuo A."/>
            <person name="Mondo S.J."/>
            <person name="Salamov A.A."/>
            <person name="Labutti K."/>
            <person name="Zhao Z."/>
            <person name="Chiniquy J."/>
            <person name="Barry K."/>
            <person name="Brewer H.M."/>
            <person name="Purvine S.O."/>
            <person name="Wright A.T."/>
            <person name="Boxma B."/>
            <person name="Van Alen T."/>
            <person name="Hackstein J.H."/>
            <person name="Baker S.E."/>
            <person name="Grigoriev I.V."/>
            <person name="O'Malley M.A."/>
        </authorList>
    </citation>
    <scope>NUCLEOTIDE SEQUENCE [LARGE SCALE GENOMIC DNA]</scope>
    <source>
        <strain evidence="3 4">S4</strain>
    </source>
</reference>
<evidence type="ECO:0000313" key="4">
    <source>
        <dbReference type="Proteomes" id="UP000193944"/>
    </source>
</evidence>
<dbReference type="OrthoDB" id="2151964at2759"/>
<name>A0A1Y1WYI2_9FUNG</name>
<feature type="region of interest" description="Disordered" evidence="1">
    <location>
        <begin position="127"/>
        <end position="188"/>
    </location>
</feature>
<feature type="compositionally biased region" description="Acidic residues" evidence="1">
    <location>
        <begin position="136"/>
        <end position="150"/>
    </location>
</feature>
<reference evidence="3 4" key="2">
    <citation type="submission" date="2016-08" db="EMBL/GenBank/DDBJ databases">
        <title>Pervasive Adenine N6-methylation of Active Genes in Fungi.</title>
        <authorList>
            <consortium name="DOE Joint Genome Institute"/>
            <person name="Mondo S.J."/>
            <person name="Dannebaum R.O."/>
            <person name="Kuo R.C."/>
            <person name="Labutti K."/>
            <person name="Haridas S."/>
            <person name="Kuo A."/>
            <person name="Salamov A."/>
            <person name="Ahrendt S.R."/>
            <person name="Lipzen A."/>
            <person name="Sullivan W."/>
            <person name="Andreopoulos W.B."/>
            <person name="Clum A."/>
            <person name="Lindquist E."/>
            <person name="Daum C."/>
            <person name="Ramamoorthy G.K."/>
            <person name="Gryganskyi A."/>
            <person name="Culley D."/>
            <person name="Magnuson J.K."/>
            <person name="James T.Y."/>
            <person name="O'Malley M.A."/>
            <person name="Stajich J.E."/>
            <person name="Spatafora J.W."/>
            <person name="Visel A."/>
            <person name="Grigoriev I.V."/>
        </authorList>
    </citation>
    <scope>NUCLEOTIDE SEQUENCE [LARGE SCALE GENOMIC DNA]</scope>
    <source>
        <strain evidence="3 4">S4</strain>
    </source>
</reference>